<feature type="signal peptide" evidence="1">
    <location>
        <begin position="1"/>
        <end position="23"/>
    </location>
</feature>
<protein>
    <submittedName>
        <fullName evidence="3">PKD domain-containing protein</fullName>
    </submittedName>
</protein>
<dbReference type="AlphaFoldDB" id="A0A937F953"/>
<dbReference type="InterPro" id="IPR000601">
    <property type="entry name" value="PKD_dom"/>
</dbReference>
<dbReference type="InterPro" id="IPR035986">
    <property type="entry name" value="PKD_dom_sf"/>
</dbReference>
<feature type="domain" description="PKD" evidence="2">
    <location>
        <begin position="51"/>
        <end position="107"/>
    </location>
</feature>
<dbReference type="Pfam" id="PF18911">
    <property type="entry name" value="PKD_4"/>
    <property type="match status" value="1"/>
</dbReference>
<evidence type="ECO:0000313" key="4">
    <source>
        <dbReference type="Proteomes" id="UP000659388"/>
    </source>
</evidence>
<evidence type="ECO:0000313" key="3">
    <source>
        <dbReference type="EMBL" id="MBL3656308.1"/>
    </source>
</evidence>
<dbReference type="NCBIfam" id="TIGR04183">
    <property type="entry name" value="Por_Secre_tail"/>
    <property type="match status" value="1"/>
</dbReference>
<evidence type="ECO:0000256" key="1">
    <source>
        <dbReference type="SAM" id="SignalP"/>
    </source>
</evidence>
<name>A0A937F953_9BACT</name>
<keyword evidence="4" id="KW-1185">Reference proteome</keyword>
<keyword evidence="1" id="KW-0732">Signal</keyword>
<proteinExistence type="predicted"/>
<gene>
    <name evidence="3" type="ORF">JL102_09215</name>
</gene>
<dbReference type="SMART" id="SM00089">
    <property type="entry name" value="PKD"/>
    <property type="match status" value="3"/>
</dbReference>
<dbReference type="Gene3D" id="2.60.40.10">
    <property type="entry name" value="Immunoglobulins"/>
    <property type="match status" value="3"/>
</dbReference>
<dbReference type="SUPFAM" id="SSF49299">
    <property type="entry name" value="PKD domain"/>
    <property type="match status" value="4"/>
</dbReference>
<dbReference type="InterPro" id="IPR022409">
    <property type="entry name" value="PKD/Chitinase_dom"/>
</dbReference>
<accession>A0A937F953</accession>
<sequence length="643" mass="71776">MKKSLKPLLTTLISLVIFTLSHAHSGTYALDSGYVCNAGFTYKVDTTGVPTYTFTAKETDPNLSYSWNFEDQGYASGREVEHIFFDGGIWSVYLTVSNGTDSCTTSQQITAIAPDQCYFNYEKISDATIKVSTYSPSTHKLPYSFDFGDGTVVLDTMSSPIKDFYHTYDSAGTYQVCIYKGSTAADSCSYCRAFDIGNPTPTDTTGCDASFTVNQINNSNYVFRALQRDSVNQYTWRINGSKAGNALDLNYSFTEKGLYTVSLAIGDSSNSCYYSTSINIQSLIDCNFSYDSIAPLTYRFYTSEEEDVSYLWDLGNGITYDSSSMFIHTFSDTGTYNVCLLKTDSIDSCQYCNEIIVGPLERDSLYIDGNVYADLMPVFEGTVELYRKDSSEWHKISQVNLSNGHFRFNELMEGQYLLYARGDEEVYDKYIPTYFVNGINWRDAYTLNLTGAIEEVKITLIKSYQLSSPGAGTVSGHLIEAEDDDYVVILKDGNSNKTLGWDITNNGRDFHFGQLPFGKYRVILERPSASMSQTFELTAENPDARGIELGPNMVAGVESQLNGISVYPTELKRHITLENKSYENKDLSVELKAITGRNFISTSVNMTAGEALKMEVPQLPSGIYMLQLTDQNGEVKIYKLIKS</sequence>
<feature type="domain" description="PKD" evidence="2">
    <location>
        <begin position="306"/>
        <end position="348"/>
    </location>
</feature>
<dbReference type="InterPro" id="IPR026444">
    <property type="entry name" value="Secre_tail"/>
</dbReference>
<dbReference type="Pfam" id="PF00801">
    <property type="entry name" value="PKD"/>
    <property type="match status" value="2"/>
</dbReference>
<dbReference type="CDD" id="cd00146">
    <property type="entry name" value="PKD"/>
    <property type="match status" value="3"/>
</dbReference>
<organism evidence="3 4">
    <name type="scientific">Fulvivirga sediminis</name>
    <dbReference type="NCBI Taxonomy" id="2803949"/>
    <lineage>
        <taxon>Bacteria</taxon>
        <taxon>Pseudomonadati</taxon>
        <taxon>Bacteroidota</taxon>
        <taxon>Cytophagia</taxon>
        <taxon>Cytophagales</taxon>
        <taxon>Fulvivirgaceae</taxon>
        <taxon>Fulvivirga</taxon>
    </lineage>
</organism>
<comment type="caution">
    <text evidence="3">The sequence shown here is derived from an EMBL/GenBank/DDBJ whole genome shotgun (WGS) entry which is preliminary data.</text>
</comment>
<feature type="chain" id="PRO_5037650469" evidence="1">
    <location>
        <begin position="24"/>
        <end position="643"/>
    </location>
</feature>
<evidence type="ECO:0000259" key="2">
    <source>
        <dbReference type="PROSITE" id="PS50093"/>
    </source>
</evidence>
<dbReference type="Proteomes" id="UP000659388">
    <property type="component" value="Unassembled WGS sequence"/>
</dbReference>
<feature type="domain" description="PKD" evidence="2">
    <location>
        <begin position="143"/>
        <end position="178"/>
    </location>
</feature>
<dbReference type="RefSeq" id="WP_202244095.1">
    <property type="nucleotide sequence ID" value="NZ_JAESIY010000004.1"/>
</dbReference>
<dbReference type="EMBL" id="JAESIY010000004">
    <property type="protein sequence ID" value="MBL3656308.1"/>
    <property type="molecule type" value="Genomic_DNA"/>
</dbReference>
<reference evidence="3" key="1">
    <citation type="submission" date="2021-01" db="EMBL/GenBank/DDBJ databases">
        <title>Fulvivirga kasyanovii gen. nov., sp nov., a novel member of the phylum Bacteroidetes isolated from seawater in a mussel farm.</title>
        <authorList>
            <person name="Zhao L.-H."/>
            <person name="Wang Z.-J."/>
        </authorList>
    </citation>
    <scope>NUCLEOTIDE SEQUENCE</scope>
    <source>
        <strain evidence="3">2943</strain>
    </source>
</reference>
<dbReference type="InterPro" id="IPR013783">
    <property type="entry name" value="Ig-like_fold"/>
</dbReference>
<dbReference type="PROSITE" id="PS50093">
    <property type="entry name" value="PKD"/>
    <property type="match status" value="3"/>
</dbReference>